<dbReference type="Gene3D" id="3.30.160.60">
    <property type="entry name" value="Classic Zinc Finger"/>
    <property type="match status" value="8"/>
</dbReference>
<evidence type="ECO:0000256" key="3">
    <source>
        <dbReference type="ARBA" id="ARBA00022771"/>
    </source>
</evidence>
<feature type="region of interest" description="Disordered" evidence="6">
    <location>
        <begin position="1917"/>
        <end position="1948"/>
    </location>
</feature>
<feature type="domain" description="C2H2-type" evidence="7">
    <location>
        <begin position="323"/>
        <end position="351"/>
    </location>
</feature>
<feature type="region of interest" description="Disordered" evidence="6">
    <location>
        <begin position="2786"/>
        <end position="2874"/>
    </location>
</feature>
<feature type="region of interest" description="Disordered" evidence="6">
    <location>
        <begin position="2617"/>
        <end position="2643"/>
    </location>
</feature>
<sequence length="3080" mass="343817">MNNTFVWGVPETANTEQNSNTSIGDFNDTTQVVSEHQLTNVGCRESRVHSPPSLIAFVNETADNEKIDTHGLIEFHDQVSSSDVSIHDWRSDVGSDTSRDLLVKDPMSATSKHLQKVPSAGCSKAFSETSSVTCSVVPESPQVGLQTLRDNAIDATIEKQICEPVSSVEPSADSAIKESRQNTESIAHGVTKEPRQNTESSAHGVTKEPRQNTESIAHGVTKEPRQNVESSAQGVINEMSEKTDSEVSDKPVKYKCLKCSRVMKDKRLIENHSCDNETEEDKIKISITLDVDCKSFLCKECNYSNSGHNFEEHLMCHLMVRPYQCLYCKECFINRKEISRHVLKSHNGAKMSCALRALRKAKALIKEVTASGTISFMAKVAGKVPLEKDPDKKKKLENGQTSASLIHSDQNPTESAQCGQNITPAGHSHKDMTGTGHIHQDMTETSHCHQDMTGTGHSHKDNALSDQSEHAVTSSTVKSHEKGQDTILSKLYDDDYDDRTPESSSNLAVQNCPDLSASDQNGQNMIGSCSSNYTEFTDNIDLQDGNDKALRPHQMLSHHDAPENVVNSEIHPNPEHQQSCQGFSKLREVLTLGSSELKANSCSETGDNSDSERSCSDSGLKIVASFSLKNMTDDGSDFEKTGGECVIESGFIVTSEQEKEPEVLSFLGRFTSVEGFDASLPSPPPPSLQPTVVSCPNRMSVAKAGGSSRQHESNHHFFVCGFNCLFSSISATEFKEHTMNFHSSEAFFPCYYCGHRSPNETDLVRHISNHTQAHNKSVHLYVCGNDGCRFGSNLVADYIGHFKTAHPDIHEPMCYSCGDTFSNPSMLQTHVESNVIHIVNCPHCSSKATDRKVILNHISSTHPGKPKMVSVAKQLICHDRKMNSYEPRGHHREMPPPTLTPAPAMAACSSVVDQVINRHHLAGDESNSLSKSRDTPSPMSSISSPSSRRKESTPERGKSPHSDSSDFGSAKVKEEYESTTAYVVDVNGIRRRVYVPMSERQAENYRCRHCTFIARDFKRMHCHEKSHGMPPTKKERFKCMFCPQGFDSELKFRLHITCHPGLIKFLLYRCKKCEFDTNQKHTMMRHITCNKDRKHRGFGPVEDQYTVVSRSLESRVMECDRCDYMTRHKIHMTLHYQKKHNILKDRSEFTVEGITPTDTPLSTYDLSPQIPQSLSPYTGFRSPDISQDNAFDFPKPSGSVKKSKDSVRSDSPVITLARINERNDVFNRMVSHQAALQPGHVAENQMRKFKCPICRYLLPKAADLKNHVKRHSEIGQITLIIFRCRYCSCMSTARELLYEHLVEKHPGKPIALVKKIVAIDTMDVDKSFAETTMEETLDQLEEQLHKEILSNLTSKSSMGVNEILSPKNYEQVFVIPEGEEIFGAPLQCPKCPFSSFIRSEIVFHVNSLHSEIRVIGSEEALDSLVRATADSIHIDNALSDSSPVLASQEEVLIVPDDQIFKEPALCSRCDFSTLLRRDMVIHLQQNHPEIAVMGRNSFPVQVTAMGYFTGPMDESCIVGSGSLDAKLRCLYENYGTQMKCLICGTERPKKFFIHVHILRHLNIYLWKCAFCAHRGLQKYKMVDHIKKVHPGKPLSVRYLRVNVDAKVAQFLEQFNTLKRCKDDTIATGVGTKSPGPSGSTSPHSLGSDELDEKISCLYDNCGGVTFKCIACHNQFQRKFAIHRHIIMSHLKVALLACAYCGMEGVERHQIVDHILACHRPAPVNILPLDIDLHKSVSEFLTKLAAGELRGVDMFDQKKASKKTKMGSLKLGKSPGSNSLKKHSTVDPDVLLLGRYALDQELGCLYQERPSGQLRCLVCRWEFPKKYPLHRHIMLKHLKMNLLGCPYCPFEGIEKYNISVHIKELHGGKALGVKLLDSDVRGRVKKFVEDMTSTGAEDLERNKKESVDSSLLIVPKVEINDEERNGPVNEEEGNGHVSEEEGERKKTADTVNSGLVVAMFGKKKQQFSFGNVHVKTEIHDKDFKDSSNIPAHDNDGKKEQYSPDEDDEGDVYTAKVKYKSPKGTKHLSSAQMKHLRVQSLVSESYRSPAGGKPKALDVITKIKVLKAKEGQIVKFYCEMCKFTSLHRSNVVRHIYKIHEKYQTQVCPLCTYQTLSPMLMYRHAEKEHPGLDYKPGSSKQAHPKLTRKPKMGPLSFQKRRQSLVSEPHSQKTSSSAVTISCSTLTLGPKQYACAYCHYETSTQEDILRHTRINHSQGEEQSAVVKSPNSKPKNTTKKAVKRRVPDEDEAGFKRKRKFIFEKSNELIQCGHCDTKETTMSRMQDHLTWDHPGLPFQAKRIPAWRFICKSCSVKTMATSKMKYHLNRHVNYRPYTCVDCAAFFPSPDQCRRHSRSQAHTEQYTYVRALKKEARVAELLEGTRQLALQVQDEASKDPDFDISKSDTFIAKFQEFKGNLKRSIPGVTRKLVKKAKGRLHDTANNGGGAGAGHPRKQTGKSAQTVGVEQDVTIKCYNCEFTSSNVSSVKVHHNQEHPGTKFLWTELERGFTCDSSGEALPECDSVPCTSTDVGYTTRMTLGAGSNTMRFKCKTCDFSSCVIQAMKSHLKSHQPKGFMCPYCSRSFSGKEKLMRHQYCLHKGLSLWVIHLRMAGVVGSTAVKKGKGVPADDSAAEVHTDSVGTESAPKTPSGGSTVFLCSECAYTTGSLYHFRLHLAQQHPQFRHKTCATSPDTPLRCASCSFVAETEIDLSIHAETHSSTGSFQCGYCDYNSADRSSVQCHLAASHGSLDPKILHQRDKGEDKISLPLLVNLEPNILLERVSDSVLTQYSISKSEDDCALDNEEEDDHMDEAEEEKVSVHTDTFTEATSPLRKSSFNKQFDDDDDDDERLIVVEDPYLSTREAGTRDGGRSGDDNDDGDDINKAELAAVNSLNLQINEVREFKKQSNNLQFVGHEQFCSPDLYSDVTNTQFDTEVTNQCHLPADEGIDDGDDDVSNDDDDNNSDVDDDVEADVNDDDSEYGVNESDKEDIDGKVSTSQDNISTGQSRDLTLLAAQDKDSKGSDDEGEVEDEDMDFDNDTALSSPLPMISLGDGVAMSPVNMEIDDAGIRVEQEHFVTDSNSERLLDV</sequence>
<evidence type="ECO:0000256" key="2">
    <source>
        <dbReference type="ARBA" id="ARBA00022737"/>
    </source>
</evidence>
<dbReference type="PANTHER" id="PTHR24379:SF121">
    <property type="entry name" value="C2H2-TYPE DOMAIN-CONTAINING PROTEIN"/>
    <property type="match status" value="1"/>
</dbReference>
<dbReference type="InterPro" id="IPR013087">
    <property type="entry name" value="Znf_C2H2_type"/>
</dbReference>
<proteinExistence type="predicted"/>
<feature type="compositionally biased region" description="Basic and acidic residues" evidence="6">
    <location>
        <begin position="1991"/>
        <end position="2000"/>
    </location>
</feature>
<dbReference type="GO" id="GO:0008270">
    <property type="term" value="F:zinc ion binding"/>
    <property type="evidence" value="ECO:0007669"/>
    <property type="project" value="UniProtKB-KW"/>
</dbReference>
<feature type="compositionally biased region" description="Acidic residues" evidence="6">
    <location>
        <begin position="2790"/>
        <end position="2807"/>
    </location>
</feature>
<keyword evidence="1" id="KW-0479">Metal-binding</keyword>
<feature type="domain" description="C2H2-type" evidence="7">
    <location>
        <begin position="2302"/>
        <end position="2329"/>
    </location>
</feature>
<evidence type="ECO:0000259" key="7">
    <source>
        <dbReference type="PROSITE" id="PS50157"/>
    </source>
</evidence>
<keyword evidence="3 5" id="KW-0863">Zinc-finger</keyword>
<feature type="region of interest" description="Disordered" evidence="6">
    <location>
        <begin position="403"/>
        <end position="520"/>
    </location>
</feature>
<keyword evidence="4" id="KW-0862">Zinc</keyword>
<feature type="compositionally biased region" description="Basic and acidic residues" evidence="6">
    <location>
        <begin position="1932"/>
        <end position="1947"/>
    </location>
</feature>
<feature type="region of interest" description="Disordered" evidence="6">
    <location>
        <begin position="164"/>
        <end position="233"/>
    </location>
</feature>
<feature type="compositionally biased region" description="Basic and acidic residues" evidence="6">
    <location>
        <begin position="428"/>
        <end position="450"/>
    </location>
</feature>
<feature type="domain" description="C2H2-type" evidence="7">
    <location>
        <begin position="2189"/>
        <end position="2217"/>
    </location>
</feature>
<feature type="compositionally biased region" description="Basic residues" evidence="6">
    <location>
        <begin position="2139"/>
        <end position="2148"/>
    </location>
</feature>
<feature type="compositionally biased region" description="Polar residues" evidence="6">
    <location>
        <begin position="2987"/>
        <end position="3001"/>
    </location>
</feature>
<feature type="compositionally biased region" description="Acidic residues" evidence="6">
    <location>
        <begin position="3017"/>
        <end position="3030"/>
    </location>
</feature>
<keyword evidence="9" id="KW-1185">Reference proteome</keyword>
<feature type="domain" description="C2H2-type" evidence="7">
    <location>
        <begin position="2330"/>
        <end position="2359"/>
    </location>
</feature>
<protein>
    <recommendedName>
        <fullName evidence="7">C2H2-type domain-containing protein</fullName>
    </recommendedName>
</protein>
<name>A0A8S3Z087_9EUPU</name>
<feature type="compositionally biased region" description="Polar residues" evidence="6">
    <location>
        <begin position="2813"/>
        <end position="2831"/>
    </location>
</feature>
<feature type="compositionally biased region" description="Acidic residues" evidence="6">
    <location>
        <begin position="2938"/>
        <end position="2972"/>
    </location>
</feature>
<dbReference type="OrthoDB" id="6160531at2759"/>
<feature type="region of interest" description="Disordered" evidence="6">
    <location>
        <begin position="1627"/>
        <end position="1646"/>
    </location>
</feature>
<feature type="region of interest" description="Disordered" evidence="6">
    <location>
        <begin position="2127"/>
        <end position="2169"/>
    </location>
</feature>
<evidence type="ECO:0000256" key="6">
    <source>
        <dbReference type="SAM" id="MobiDB-lite"/>
    </source>
</evidence>
<organism evidence="8 9">
    <name type="scientific">Candidula unifasciata</name>
    <dbReference type="NCBI Taxonomy" id="100452"/>
    <lineage>
        <taxon>Eukaryota</taxon>
        <taxon>Metazoa</taxon>
        <taxon>Spiralia</taxon>
        <taxon>Lophotrochozoa</taxon>
        <taxon>Mollusca</taxon>
        <taxon>Gastropoda</taxon>
        <taxon>Heterobranchia</taxon>
        <taxon>Euthyneura</taxon>
        <taxon>Panpulmonata</taxon>
        <taxon>Eupulmonata</taxon>
        <taxon>Stylommatophora</taxon>
        <taxon>Helicina</taxon>
        <taxon>Helicoidea</taxon>
        <taxon>Geomitridae</taxon>
        <taxon>Candidula</taxon>
    </lineage>
</organism>
<feature type="region of interest" description="Disordered" evidence="6">
    <location>
        <begin position="2212"/>
        <end position="2243"/>
    </location>
</feature>
<feature type="compositionally biased region" description="Basic and acidic residues" evidence="6">
    <location>
        <begin position="948"/>
        <end position="964"/>
    </location>
</feature>
<evidence type="ECO:0000256" key="5">
    <source>
        <dbReference type="PROSITE-ProRule" id="PRU00042"/>
    </source>
</evidence>
<feature type="domain" description="C2H2-type" evidence="7">
    <location>
        <begin position="748"/>
        <end position="775"/>
    </location>
</feature>
<dbReference type="PANTHER" id="PTHR24379">
    <property type="entry name" value="KRAB AND ZINC FINGER DOMAIN-CONTAINING"/>
    <property type="match status" value="1"/>
</dbReference>
<dbReference type="PROSITE" id="PS00028">
    <property type="entry name" value="ZINC_FINGER_C2H2_1"/>
    <property type="match status" value="7"/>
</dbReference>
<feature type="region of interest" description="Disordered" evidence="6">
    <location>
        <begin position="2934"/>
        <end position="3039"/>
    </location>
</feature>
<feature type="domain" description="C2H2-type" evidence="7">
    <location>
        <begin position="812"/>
        <end position="842"/>
    </location>
</feature>
<dbReference type="Proteomes" id="UP000678393">
    <property type="component" value="Unassembled WGS sequence"/>
</dbReference>
<feature type="compositionally biased region" description="Polar residues" evidence="6">
    <location>
        <begin position="403"/>
        <end position="423"/>
    </location>
</feature>
<feature type="domain" description="C2H2-type" evidence="7">
    <location>
        <begin position="2569"/>
        <end position="2597"/>
    </location>
</feature>
<dbReference type="PROSITE" id="PS50157">
    <property type="entry name" value="ZINC_FINGER_C2H2_2"/>
    <property type="match status" value="7"/>
</dbReference>
<accession>A0A8S3Z087</accession>
<evidence type="ECO:0000256" key="4">
    <source>
        <dbReference type="ARBA" id="ARBA00022833"/>
    </source>
</evidence>
<dbReference type="SMART" id="SM00355">
    <property type="entry name" value="ZnF_C2H2"/>
    <property type="match status" value="33"/>
</dbReference>
<feature type="region of interest" description="Disordered" evidence="6">
    <location>
        <begin position="2427"/>
        <end position="2456"/>
    </location>
</feature>
<gene>
    <name evidence="8" type="ORF">CUNI_LOCUS8262</name>
</gene>
<dbReference type="EMBL" id="CAJHNH020001346">
    <property type="protein sequence ID" value="CAG5122704.1"/>
    <property type="molecule type" value="Genomic_DNA"/>
</dbReference>
<evidence type="ECO:0000313" key="8">
    <source>
        <dbReference type="EMBL" id="CAG5122704.1"/>
    </source>
</evidence>
<feature type="compositionally biased region" description="Basic and acidic residues" evidence="6">
    <location>
        <begin position="2856"/>
        <end position="2866"/>
    </location>
</feature>
<feature type="compositionally biased region" description="Polar residues" evidence="6">
    <location>
        <begin position="2632"/>
        <end position="2643"/>
    </location>
</feature>
<feature type="region of interest" description="Disordered" evidence="6">
    <location>
        <begin position="922"/>
        <end position="971"/>
    </location>
</feature>
<evidence type="ECO:0000313" key="9">
    <source>
        <dbReference type="Proteomes" id="UP000678393"/>
    </source>
</evidence>
<reference evidence="8" key="1">
    <citation type="submission" date="2021-04" db="EMBL/GenBank/DDBJ databases">
        <authorList>
            <consortium name="Molecular Ecology Group"/>
        </authorList>
    </citation>
    <scope>NUCLEOTIDE SEQUENCE</scope>
</reference>
<feature type="compositionally biased region" description="Low complexity" evidence="6">
    <location>
        <begin position="935"/>
        <end position="946"/>
    </location>
</feature>
<feature type="region of interest" description="Disordered" evidence="6">
    <location>
        <begin position="1980"/>
        <end position="2007"/>
    </location>
</feature>
<evidence type="ECO:0000256" key="1">
    <source>
        <dbReference type="ARBA" id="ARBA00022723"/>
    </source>
</evidence>
<feature type="compositionally biased region" description="Basic and acidic residues" evidence="6">
    <location>
        <begin position="458"/>
        <end position="469"/>
    </location>
</feature>
<keyword evidence="2" id="KW-0677">Repeat</keyword>
<comment type="caution">
    <text evidence="8">The sequence shown here is derived from an EMBL/GenBank/DDBJ whole genome shotgun (WGS) entry which is preliminary data.</text>
</comment>